<dbReference type="Gene3D" id="2.130.10.10">
    <property type="entry name" value="YVTN repeat-like/Quinoprotein amine dehydrogenase"/>
    <property type="match status" value="2"/>
</dbReference>
<reference evidence="3" key="1">
    <citation type="journal article" date="2019" name="Int. J. Syst. Evol. Microbiol.">
        <title>The Global Catalogue of Microorganisms (GCM) 10K type strain sequencing project: providing services to taxonomists for standard genome sequencing and annotation.</title>
        <authorList>
            <consortium name="The Broad Institute Genomics Platform"/>
            <consortium name="The Broad Institute Genome Sequencing Center for Infectious Disease"/>
            <person name="Wu L."/>
            <person name="Ma J."/>
        </authorList>
    </citation>
    <scope>NUCLEOTIDE SEQUENCE [LARGE SCALE GENOMIC DNA]</scope>
    <source>
        <strain evidence="3">KCTC 52298</strain>
    </source>
</reference>
<dbReference type="InterPro" id="IPR018391">
    <property type="entry name" value="PQQ_b-propeller_rpt"/>
</dbReference>
<dbReference type="SUPFAM" id="SSF50998">
    <property type="entry name" value="Quinoprotein alcohol dehydrogenase-like"/>
    <property type="match status" value="1"/>
</dbReference>
<proteinExistence type="predicted"/>
<dbReference type="PANTHER" id="PTHR34512:SF30">
    <property type="entry name" value="OUTER MEMBRANE PROTEIN ASSEMBLY FACTOR BAMB"/>
    <property type="match status" value="1"/>
</dbReference>
<gene>
    <name evidence="2" type="ORF">ACFSQW_20230</name>
</gene>
<dbReference type="InterPro" id="IPR011047">
    <property type="entry name" value="Quinoprotein_ADH-like_sf"/>
</dbReference>
<dbReference type="Proteomes" id="UP001597440">
    <property type="component" value="Unassembled WGS sequence"/>
</dbReference>
<dbReference type="InterPro" id="IPR015943">
    <property type="entry name" value="WD40/YVTN_repeat-like_dom_sf"/>
</dbReference>
<accession>A0ABW5L6D8</accession>
<dbReference type="SMART" id="SM00564">
    <property type="entry name" value="PQQ"/>
    <property type="match status" value="8"/>
</dbReference>
<dbReference type="InterPro" id="IPR002372">
    <property type="entry name" value="PQQ_rpt_dom"/>
</dbReference>
<evidence type="ECO:0000313" key="2">
    <source>
        <dbReference type="EMBL" id="MFD2556727.1"/>
    </source>
</evidence>
<comment type="caution">
    <text evidence="2">The sequence shown here is derived from an EMBL/GenBank/DDBJ whole genome shotgun (WGS) entry which is preliminary data.</text>
</comment>
<name>A0ABW5L6D8_9SPHI</name>
<dbReference type="EMBL" id="JBHULD010000025">
    <property type="protein sequence ID" value="MFD2556727.1"/>
    <property type="molecule type" value="Genomic_DNA"/>
</dbReference>
<dbReference type="RefSeq" id="WP_262897772.1">
    <property type="nucleotide sequence ID" value="NZ_JBHULD010000025.1"/>
</dbReference>
<evidence type="ECO:0000259" key="1">
    <source>
        <dbReference type="Pfam" id="PF13360"/>
    </source>
</evidence>
<evidence type="ECO:0000313" key="3">
    <source>
        <dbReference type="Proteomes" id="UP001597440"/>
    </source>
</evidence>
<dbReference type="PANTHER" id="PTHR34512">
    <property type="entry name" value="CELL SURFACE PROTEIN"/>
    <property type="match status" value="1"/>
</dbReference>
<dbReference type="Pfam" id="PF13360">
    <property type="entry name" value="PQQ_2"/>
    <property type="match status" value="2"/>
</dbReference>
<protein>
    <submittedName>
        <fullName evidence="2">PQQ-binding-like beta-propeller repeat protein</fullName>
    </submittedName>
</protein>
<feature type="domain" description="Pyrrolo-quinoline quinone repeat" evidence="1">
    <location>
        <begin position="195"/>
        <end position="414"/>
    </location>
</feature>
<keyword evidence="3" id="KW-1185">Reference proteome</keyword>
<sequence length="416" mass="46673">MLPSSISQFTFTADTTILVKWIFKSRGMIISSPICIEGKVIVGSNDKNIYALDETSGEEIWRFKSQGQITSTPAISNDKVYFGSMDGHYYAIDLLTGKEIWKFKTGFEKKIGSYGLWGMLPSHQFMEDQYDFIISSPLIKNSGAKTTVYFGSSDGYLYALNAETGSLIWKFKTNGPIRSTPSIYRDILLFGSWDTYVYALDPATGKEIWKYKTESDTQMKVLEGIQASPVGAYDRIYLGARDGYLHVLDYKTGNLDWKFNAENSWVVSTATVRDSMVYTSTSDSYLVVALNAITGVEKFRLKTHGYNLSSPLLTEKGLFIADFSGMIHQVNPISGKTISVFETEGRIKNKKTILDKEGNLNFEYTANGSDMQFYDTNEKVLNEFYKLGSFISSPSYAKNTLYIGSSEGYLYALSIP</sequence>
<feature type="domain" description="Pyrrolo-quinoline quinone repeat" evidence="1">
    <location>
        <begin position="37"/>
        <end position="105"/>
    </location>
</feature>
<organism evidence="2 3">
    <name type="scientific">Sphingobacterium tabacisoli</name>
    <dbReference type="NCBI Taxonomy" id="2044855"/>
    <lineage>
        <taxon>Bacteria</taxon>
        <taxon>Pseudomonadati</taxon>
        <taxon>Bacteroidota</taxon>
        <taxon>Sphingobacteriia</taxon>
        <taxon>Sphingobacteriales</taxon>
        <taxon>Sphingobacteriaceae</taxon>
        <taxon>Sphingobacterium</taxon>
    </lineage>
</organism>